<protein>
    <recommendedName>
        <fullName evidence="2">DUF6821 domain-containing protein</fullName>
    </recommendedName>
</protein>
<reference evidence="3 4" key="1">
    <citation type="journal article" date="2021" name="Plant Biotechnol. J.">
        <title>Multi-omics assisted identification of the key and species-specific regulatory components of drought-tolerant mechanisms in Gossypium stocksii.</title>
        <authorList>
            <person name="Yu D."/>
            <person name="Ke L."/>
            <person name="Zhang D."/>
            <person name="Wu Y."/>
            <person name="Sun Y."/>
            <person name="Mei J."/>
            <person name="Sun J."/>
            <person name="Sun Y."/>
        </authorList>
    </citation>
    <scope>NUCLEOTIDE SEQUENCE [LARGE SCALE GENOMIC DNA]</scope>
    <source>
        <strain evidence="4">cv. E1</strain>
        <tissue evidence="3">Leaf</tissue>
    </source>
</reference>
<evidence type="ECO:0000313" key="4">
    <source>
        <dbReference type="Proteomes" id="UP000828251"/>
    </source>
</evidence>
<keyword evidence="1" id="KW-0472">Membrane</keyword>
<dbReference type="PANTHER" id="PTHR33646">
    <property type="entry name" value="GB|AAF00631.1"/>
    <property type="match status" value="1"/>
</dbReference>
<gene>
    <name evidence="3" type="ORF">J1N35_036956</name>
</gene>
<keyword evidence="1" id="KW-0812">Transmembrane</keyword>
<evidence type="ECO:0000256" key="1">
    <source>
        <dbReference type="SAM" id="Phobius"/>
    </source>
</evidence>
<comment type="caution">
    <text evidence="3">The sequence shown here is derived from an EMBL/GenBank/DDBJ whole genome shotgun (WGS) entry which is preliminary data.</text>
</comment>
<feature type="domain" description="DUF6821" evidence="2">
    <location>
        <begin position="18"/>
        <end position="75"/>
    </location>
</feature>
<dbReference type="InterPro" id="IPR049224">
    <property type="entry name" value="DUF6821"/>
</dbReference>
<evidence type="ECO:0000313" key="3">
    <source>
        <dbReference type="EMBL" id="KAH1046172.1"/>
    </source>
</evidence>
<keyword evidence="1" id="KW-1133">Transmembrane helix</keyword>
<evidence type="ECO:0000259" key="2">
    <source>
        <dbReference type="Pfam" id="PF20705"/>
    </source>
</evidence>
<dbReference type="InterPro" id="IPR045883">
    <property type="entry name" value="At4g13530-like"/>
</dbReference>
<dbReference type="OrthoDB" id="766965at2759"/>
<dbReference type="Proteomes" id="UP000828251">
    <property type="component" value="Unassembled WGS sequence"/>
</dbReference>
<feature type="transmembrane region" description="Helical" evidence="1">
    <location>
        <begin position="44"/>
        <end position="65"/>
    </location>
</feature>
<proteinExistence type="predicted"/>
<dbReference type="EMBL" id="JAIQCV010000011">
    <property type="protein sequence ID" value="KAH1046172.1"/>
    <property type="molecule type" value="Genomic_DNA"/>
</dbReference>
<name>A0A9D3ZLB2_9ROSI</name>
<accession>A0A9D3ZLB2</accession>
<sequence>MIESWVFGEHEFPKIKDLVEKKAENKDVNWEESSDGLNLWKWNLTGIGAICPFGVVAATFCIIIFGTQQRHKQQQLN</sequence>
<organism evidence="3 4">
    <name type="scientific">Gossypium stocksii</name>
    <dbReference type="NCBI Taxonomy" id="47602"/>
    <lineage>
        <taxon>Eukaryota</taxon>
        <taxon>Viridiplantae</taxon>
        <taxon>Streptophyta</taxon>
        <taxon>Embryophyta</taxon>
        <taxon>Tracheophyta</taxon>
        <taxon>Spermatophyta</taxon>
        <taxon>Magnoliopsida</taxon>
        <taxon>eudicotyledons</taxon>
        <taxon>Gunneridae</taxon>
        <taxon>Pentapetalae</taxon>
        <taxon>rosids</taxon>
        <taxon>malvids</taxon>
        <taxon>Malvales</taxon>
        <taxon>Malvaceae</taxon>
        <taxon>Malvoideae</taxon>
        <taxon>Gossypium</taxon>
    </lineage>
</organism>
<keyword evidence="4" id="KW-1185">Reference proteome</keyword>
<dbReference type="Pfam" id="PF20705">
    <property type="entry name" value="DUF6821"/>
    <property type="match status" value="1"/>
</dbReference>
<dbReference type="AlphaFoldDB" id="A0A9D3ZLB2"/>
<dbReference type="PANTHER" id="PTHR33646:SF2">
    <property type="entry name" value="F20H23.8 PROTEIN"/>
    <property type="match status" value="1"/>
</dbReference>